<dbReference type="GO" id="GO:0012505">
    <property type="term" value="C:endomembrane system"/>
    <property type="evidence" value="ECO:0007669"/>
    <property type="project" value="UniProtKB-SubCell"/>
</dbReference>
<keyword evidence="3 5" id="KW-1133">Transmembrane helix</keyword>
<dbReference type="InterPro" id="IPR003807">
    <property type="entry name" value="DUF202"/>
</dbReference>
<sequence length="101" mass="10092">MTAPPGLQPERTVLAWRRTALAATVLTVLLVRAVVTSDAPAAPLALGCAAATLAAILAAARERHRRYRADLVAAAPLPTASAVAICAGTAMTAGAALPLLG</sequence>
<gene>
    <name evidence="7" type="ORF">DFR69_113117</name>
</gene>
<evidence type="ECO:0000256" key="2">
    <source>
        <dbReference type="ARBA" id="ARBA00022692"/>
    </source>
</evidence>
<keyword evidence="2 5" id="KW-0812">Transmembrane</keyword>
<dbReference type="Proteomes" id="UP000246410">
    <property type="component" value="Unassembled WGS sequence"/>
</dbReference>
<evidence type="ECO:0000313" key="8">
    <source>
        <dbReference type="Proteomes" id="UP000246410"/>
    </source>
</evidence>
<feature type="domain" description="DUF202" evidence="6">
    <location>
        <begin position="5"/>
        <end position="68"/>
    </location>
</feature>
<protein>
    <submittedName>
        <fullName evidence="7">Uncharacterized protein DUF202</fullName>
    </submittedName>
</protein>
<evidence type="ECO:0000256" key="4">
    <source>
        <dbReference type="ARBA" id="ARBA00023136"/>
    </source>
</evidence>
<name>A0A317N5P9_9NOCA</name>
<feature type="transmembrane region" description="Helical" evidence="5">
    <location>
        <begin position="72"/>
        <end position="97"/>
    </location>
</feature>
<accession>A0A317N5P9</accession>
<dbReference type="Pfam" id="PF02656">
    <property type="entry name" value="DUF202"/>
    <property type="match status" value="1"/>
</dbReference>
<dbReference type="EMBL" id="QGTL01000013">
    <property type="protein sequence ID" value="PWV70404.1"/>
    <property type="molecule type" value="Genomic_DNA"/>
</dbReference>
<dbReference type="RefSeq" id="WP_110040663.1">
    <property type="nucleotide sequence ID" value="NZ_QGTL01000013.1"/>
</dbReference>
<keyword evidence="8" id="KW-1185">Reference proteome</keyword>
<evidence type="ECO:0000256" key="3">
    <source>
        <dbReference type="ARBA" id="ARBA00022989"/>
    </source>
</evidence>
<feature type="transmembrane region" description="Helical" evidence="5">
    <location>
        <begin position="15"/>
        <end position="35"/>
    </location>
</feature>
<evidence type="ECO:0000256" key="1">
    <source>
        <dbReference type="ARBA" id="ARBA00004127"/>
    </source>
</evidence>
<comment type="caution">
    <text evidence="7">The sequence shown here is derived from an EMBL/GenBank/DDBJ whole genome shotgun (WGS) entry which is preliminary data.</text>
</comment>
<proteinExistence type="predicted"/>
<comment type="subcellular location">
    <subcellularLocation>
        <location evidence="1">Endomembrane system</location>
        <topology evidence="1">Multi-pass membrane protein</topology>
    </subcellularLocation>
</comment>
<evidence type="ECO:0000259" key="6">
    <source>
        <dbReference type="Pfam" id="PF02656"/>
    </source>
</evidence>
<dbReference type="AlphaFoldDB" id="A0A317N5P9"/>
<organism evidence="7 8">
    <name type="scientific">Nocardia neocaledoniensis</name>
    <dbReference type="NCBI Taxonomy" id="236511"/>
    <lineage>
        <taxon>Bacteria</taxon>
        <taxon>Bacillati</taxon>
        <taxon>Actinomycetota</taxon>
        <taxon>Actinomycetes</taxon>
        <taxon>Mycobacteriales</taxon>
        <taxon>Nocardiaceae</taxon>
        <taxon>Nocardia</taxon>
    </lineage>
</organism>
<reference evidence="7 8" key="1">
    <citation type="submission" date="2018-05" db="EMBL/GenBank/DDBJ databases">
        <title>Genomic Encyclopedia of Type Strains, Phase IV (KMG-IV): sequencing the most valuable type-strain genomes for metagenomic binning, comparative biology and taxonomic classification.</title>
        <authorList>
            <person name="Goeker M."/>
        </authorList>
    </citation>
    <scope>NUCLEOTIDE SEQUENCE [LARGE SCALE GENOMIC DNA]</scope>
    <source>
        <strain evidence="7 8">DSM 44717</strain>
    </source>
</reference>
<feature type="transmembrane region" description="Helical" evidence="5">
    <location>
        <begin position="41"/>
        <end position="60"/>
    </location>
</feature>
<evidence type="ECO:0000256" key="5">
    <source>
        <dbReference type="SAM" id="Phobius"/>
    </source>
</evidence>
<evidence type="ECO:0000313" key="7">
    <source>
        <dbReference type="EMBL" id="PWV70404.1"/>
    </source>
</evidence>
<keyword evidence="4 5" id="KW-0472">Membrane</keyword>